<proteinExistence type="predicted"/>
<dbReference type="EMBL" id="CAJOBI010105716">
    <property type="protein sequence ID" value="CAF4609312.1"/>
    <property type="molecule type" value="Genomic_DNA"/>
</dbReference>
<gene>
    <name evidence="2" type="ORF">BYL167_LOCUS45343</name>
    <name evidence="3" type="ORF">GIL414_LOCUS45232</name>
    <name evidence="1" type="ORF">SMN809_LOCUS39409</name>
</gene>
<evidence type="ECO:0000313" key="3">
    <source>
        <dbReference type="EMBL" id="CAF4753094.1"/>
    </source>
</evidence>
<dbReference type="AlphaFoldDB" id="A0A8S3AXJ0"/>
<evidence type="ECO:0000313" key="1">
    <source>
        <dbReference type="EMBL" id="CAF4609312.1"/>
    </source>
</evidence>
<dbReference type="Proteomes" id="UP000681967">
    <property type="component" value="Unassembled WGS sequence"/>
</dbReference>
<dbReference type="Proteomes" id="UP000681720">
    <property type="component" value="Unassembled WGS sequence"/>
</dbReference>
<protein>
    <submittedName>
        <fullName evidence="3">Uncharacterized protein</fullName>
    </submittedName>
</protein>
<dbReference type="EMBL" id="CAJOBH010125521">
    <property type="protein sequence ID" value="CAF4733027.1"/>
    <property type="molecule type" value="Genomic_DNA"/>
</dbReference>
<comment type="caution">
    <text evidence="3">The sequence shown here is derived from an EMBL/GenBank/DDBJ whole genome shotgun (WGS) entry which is preliminary data.</text>
</comment>
<accession>A0A8S3AXJ0</accession>
<evidence type="ECO:0000313" key="2">
    <source>
        <dbReference type="EMBL" id="CAF4733027.1"/>
    </source>
</evidence>
<organism evidence="3 4">
    <name type="scientific">Rotaria magnacalcarata</name>
    <dbReference type="NCBI Taxonomy" id="392030"/>
    <lineage>
        <taxon>Eukaryota</taxon>
        <taxon>Metazoa</taxon>
        <taxon>Spiralia</taxon>
        <taxon>Gnathifera</taxon>
        <taxon>Rotifera</taxon>
        <taxon>Eurotatoria</taxon>
        <taxon>Bdelloidea</taxon>
        <taxon>Philodinida</taxon>
        <taxon>Philodinidae</taxon>
        <taxon>Rotaria</taxon>
    </lineage>
</organism>
<reference evidence="3" key="1">
    <citation type="submission" date="2021-02" db="EMBL/GenBank/DDBJ databases">
        <authorList>
            <person name="Nowell W R."/>
        </authorList>
    </citation>
    <scope>NUCLEOTIDE SEQUENCE</scope>
</reference>
<dbReference type="EMBL" id="CAJOBJ010138622">
    <property type="protein sequence ID" value="CAF4753094.1"/>
    <property type="molecule type" value="Genomic_DNA"/>
</dbReference>
<evidence type="ECO:0000313" key="4">
    <source>
        <dbReference type="Proteomes" id="UP000681720"/>
    </source>
</evidence>
<name>A0A8S3AXJ0_9BILA</name>
<dbReference type="Proteomes" id="UP000676336">
    <property type="component" value="Unassembled WGS sequence"/>
</dbReference>
<feature type="non-terminal residue" evidence="3">
    <location>
        <position position="1"/>
    </location>
</feature>
<sequence>MHGNADLINKLRTDAQLMSQKIATGALNDLETLFRYLSLYGVMDK</sequence>